<keyword evidence="3" id="KW-1185">Reference proteome</keyword>
<evidence type="ECO:0000256" key="1">
    <source>
        <dbReference type="SAM" id="MobiDB-lite"/>
    </source>
</evidence>
<feature type="region of interest" description="Disordered" evidence="1">
    <location>
        <begin position="1"/>
        <end position="38"/>
    </location>
</feature>
<reference evidence="3" key="1">
    <citation type="journal article" date="2019" name="Int. J. Syst. Evol. Microbiol.">
        <title>The Global Catalogue of Microorganisms (GCM) 10K type strain sequencing project: providing services to taxonomists for standard genome sequencing and annotation.</title>
        <authorList>
            <consortium name="The Broad Institute Genomics Platform"/>
            <consortium name="The Broad Institute Genome Sequencing Center for Infectious Disease"/>
            <person name="Wu L."/>
            <person name="Ma J."/>
        </authorList>
    </citation>
    <scope>NUCLEOTIDE SEQUENCE [LARGE SCALE GENOMIC DNA]</scope>
    <source>
        <strain evidence="3">CGMCC 1.12849</strain>
    </source>
</reference>
<proteinExistence type="predicted"/>
<sequence>MTESPNLSNRRTKPQPKPAPDEGRDPIDPPTRKPVEKLEEVTVAKLPRINIETTPEVFETLEFAKFKTKKSKRALVEEAVLAHWANYRTK</sequence>
<evidence type="ECO:0008006" key="4">
    <source>
        <dbReference type="Google" id="ProtNLM"/>
    </source>
</evidence>
<feature type="compositionally biased region" description="Basic and acidic residues" evidence="1">
    <location>
        <begin position="19"/>
        <end position="38"/>
    </location>
</feature>
<name>A0ABV9MRC8_9MICC</name>
<dbReference type="Proteomes" id="UP001595884">
    <property type="component" value="Unassembled WGS sequence"/>
</dbReference>
<dbReference type="EMBL" id="JBHSHE010000098">
    <property type="protein sequence ID" value="MFC4718105.1"/>
    <property type="molecule type" value="Genomic_DNA"/>
</dbReference>
<evidence type="ECO:0000313" key="2">
    <source>
        <dbReference type="EMBL" id="MFC4718105.1"/>
    </source>
</evidence>
<protein>
    <recommendedName>
        <fullName evidence="4">CopG family transcriptional regulator</fullName>
    </recommendedName>
</protein>
<dbReference type="RefSeq" id="WP_346060369.1">
    <property type="nucleotide sequence ID" value="NZ_BAAAVQ010000124.1"/>
</dbReference>
<accession>A0ABV9MRC8</accession>
<comment type="caution">
    <text evidence="2">The sequence shown here is derived from an EMBL/GenBank/DDBJ whole genome shotgun (WGS) entry which is preliminary data.</text>
</comment>
<gene>
    <name evidence="2" type="ORF">ACFO7V_18455</name>
</gene>
<organism evidence="2 3">
    <name type="scientific">Glutamicibacter bergerei</name>
    <dbReference type="NCBI Taxonomy" id="256702"/>
    <lineage>
        <taxon>Bacteria</taxon>
        <taxon>Bacillati</taxon>
        <taxon>Actinomycetota</taxon>
        <taxon>Actinomycetes</taxon>
        <taxon>Micrococcales</taxon>
        <taxon>Micrococcaceae</taxon>
        <taxon>Glutamicibacter</taxon>
    </lineage>
</organism>
<evidence type="ECO:0000313" key="3">
    <source>
        <dbReference type="Proteomes" id="UP001595884"/>
    </source>
</evidence>